<dbReference type="GeneID" id="17350490"/>
<dbReference type="AlphaFoldDB" id="E1ZT38"/>
<dbReference type="KEGG" id="cvr:CHLNCDRAFT_33257"/>
<dbReference type="CDD" id="cd05117">
    <property type="entry name" value="STKc_CAMK"/>
    <property type="match status" value="1"/>
</dbReference>
<dbReference type="PROSITE" id="PS00108">
    <property type="entry name" value="PROTEIN_KINASE_ST"/>
    <property type="match status" value="1"/>
</dbReference>
<comment type="similarity">
    <text evidence="6">Belongs to the protein kinase superfamily.</text>
</comment>
<keyword evidence="9" id="KW-1185">Reference proteome</keyword>
<feature type="domain" description="Protein kinase" evidence="7">
    <location>
        <begin position="37"/>
        <end position="311"/>
    </location>
</feature>
<dbReference type="PANTHER" id="PTHR24347">
    <property type="entry name" value="SERINE/THREONINE-PROTEIN KINASE"/>
    <property type="match status" value="1"/>
</dbReference>
<dbReference type="PROSITE" id="PS50011">
    <property type="entry name" value="PROTEIN_KINASE_DOM"/>
    <property type="match status" value="1"/>
</dbReference>
<evidence type="ECO:0000313" key="8">
    <source>
        <dbReference type="EMBL" id="EFN51047.1"/>
    </source>
</evidence>
<dbReference type="GO" id="GO:0004674">
    <property type="term" value="F:protein serine/threonine kinase activity"/>
    <property type="evidence" value="ECO:0007669"/>
    <property type="project" value="UniProtKB-KW"/>
</dbReference>
<evidence type="ECO:0000256" key="2">
    <source>
        <dbReference type="ARBA" id="ARBA00022741"/>
    </source>
</evidence>
<dbReference type="Gene3D" id="1.10.510.10">
    <property type="entry name" value="Transferase(Phosphotransferase) domain 1"/>
    <property type="match status" value="1"/>
</dbReference>
<dbReference type="InterPro" id="IPR011009">
    <property type="entry name" value="Kinase-like_dom_sf"/>
</dbReference>
<dbReference type="InterPro" id="IPR017441">
    <property type="entry name" value="Protein_kinase_ATP_BS"/>
</dbReference>
<dbReference type="OrthoDB" id="40902at2759"/>
<sequence length="372" mass="41129">MGGCCASAPVSAAQRIDDESYPDNGKKLRRDALKDVYQLGGTIGTGGFSVVKLATDRATGEQWACKIMSLPRPGRQPARRRSIMREVDVLVRLGLGHPNVLALREYFVENNRVYLIMELLRGGELLDAVNSHGNYSEADAQTIFSQLMRGVQYLHSVGVVHRDLKLDNLLLAKKGDISTVKIADFGVARKLHPMYGLRQMRTVVGTPQYMAPEVVCASKHIIATAAGTAYGPACDLWSCGVILFMLLGGYPPFWHESQPLLLRSISRGKFEFDDPVWQEVSREAKDLVSKLLVVDPDKRLTPKQVLAHPWMVGCSRQARRLPQTSERMRTGILNRLRKRPSEEGPRLHDVIADASAAAAAAALQQPVVEWPA</sequence>
<dbReference type="EMBL" id="GL433869">
    <property type="protein sequence ID" value="EFN51047.1"/>
    <property type="molecule type" value="Genomic_DNA"/>
</dbReference>
<proteinExistence type="inferred from homology"/>
<evidence type="ECO:0000256" key="1">
    <source>
        <dbReference type="ARBA" id="ARBA00022679"/>
    </source>
</evidence>
<dbReference type="Pfam" id="PF00069">
    <property type="entry name" value="Pkinase"/>
    <property type="match status" value="1"/>
</dbReference>
<dbReference type="InterPro" id="IPR000719">
    <property type="entry name" value="Prot_kinase_dom"/>
</dbReference>
<dbReference type="eggNOG" id="KOG0032">
    <property type="taxonomic scope" value="Eukaryota"/>
</dbReference>
<feature type="binding site" evidence="5">
    <location>
        <position position="66"/>
    </location>
    <ligand>
        <name>ATP</name>
        <dbReference type="ChEBI" id="CHEBI:30616"/>
    </ligand>
</feature>
<dbReference type="Proteomes" id="UP000008141">
    <property type="component" value="Unassembled WGS sequence"/>
</dbReference>
<dbReference type="SUPFAM" id="SSF56112">
    <property type="entry name" value="Protein kinase-like (PK-like)"/>
    <property type="match status" value="1"/>
</dbReference>
<evidence type="ECO:0000256" key="6">
    <source>
        <dbReference type="RuleBase" id="RU000304"/>
    </source>
</evidence>
<keyword evidence="6" id="KW-0723">Serine/threonine-protein kinase</keyword>
<dbReference type="InParanoid" id="E1ZT38"/>
<keyword evidence="2 5" id="KW-0547">Nucleotide-binding</keyword>
<dbReference type="FunFam" id="1.10.510.10:FF:000571">
    <property type="entry name" value="Maternal embryonic leucine zipper kinase"/>
    <property type="match status" value="1"/>
</dbReference>
<accession>E1ZT38</accession>
<dbReference type="STRING" id="554065.E1ZT38"/>
<evidence type="ECO:0000256" key="3">
    <source>
        <dbReference type="ARBA" id="ARBA00022777"/>
    </source>
</evidence>
<evidence type="ECO:0000313" key="9">
    <source>
        <dbReference type="Proteomes" id="UP000008141"/>
    </source>
</evidence>
<dbReference type="PROSITE" id="PS00107">
    <property type="entry name" value="PROTEIN_KINASE_ATP"/>
    <property type="match status" value="1"/>
</dbReference>
<name>E1ZT38_CHLVA</name>
<keyword evidence="4 5" id="KW-0067">ATP-binding</keyword>
<dbReference type="RefSeq" id="XP_005843149.1">
    <property type="nucleotide sequence ID" value="XM_005843087.1"/>
</dbReference>
<protein>
    <recommendedName>
        <fullName evidence="7">Protein kinase domain-containing protein</fullName>
    </recommendedName>
</protein>
<dbReference type="OMA" id="WKAADPP"/>
<evidence type="ECO:0000256" key="5">
    <source>
        <dbReference type="PROSITE-ProRule" id="PRU10141"/>
    </source>
</evidence>
<gene>
    <name evidence="8" type="ORF">CHLNCDRAFT_33257</name>
</gene>
<evidence type="ECO:0000259" key="7">
    <source>
        <dbReference type="PROSITE" id="PS50011"/>
    </source>
</evidence>
<evidence type="ECO:0000256" key="4">
    <source>
        <dbReference type="ARBA" id="ARBA00022840"/>
    </source>
</evidence>
<dbReference type="SMART" id="SM00220">
    <property type="entry name" value="S_TKc"/>
    <property type="match status" value="1"/>
</dbReference>
<organism evidence="9">
    <name type="scientific">Chlorella variabilis</name>
    <name type="common">Green alga</name>
    <dbReference type="NCBI Taxonomy" id="554065"/>
    <lineage>
        <taxon>Eukaryota</taxon>
        <taxon>Viridiplantae</taxon>
        <taxon>Chlorophyta</taxon>
        <taxon>core chlorophytes</taxon>
        <taxon>Trebouxiophyceae</taxon>
        <taxon>Chlorellales</taxon>
        <taxon>Chlorellaceae</taxon>
        <taxon>Chlorella clade</taxon>
        <taxon>Chlorella</taxon>
    </lineage>
</organism>
<keyword evidence="1" id="KW-0808">Transferase</keyword>
<dbReference type="GO" id="GO:0005524">
    <property type="term" value="F:ATP binding"/>
    <property type="evidence" value="ECO:0007669"/>
    <property type="project" value="UniProtKB-UniRule"/>
</dbReference>
<reference evidence="8 9" key="1">
    <citation type="journal article" date="2010" name="Plant Cell">
        <title>The Chlorella variabilis NC64A genome reveals adaptation to photosymbiosis, coevolution with viruses, and cryptic sex.</title>
        <authorList>
            <person name="Blanc G."/>
            <person name="Duncan G."/>
            <person name="Agarkova I."/>
            <person name="Borodovsky M."/>
            <person name="Gurnon J."/>
            <person name="Kuo A."/>
            <person name="Lindquist E."/>
            <person name="Lucas S."/>
            <person name="Pangilinan J."/>
            <person name="Polle J."/>
            <person name="Salamov A."/>
            <person name="Terry A."/>
            <person name="Yamada T."/>
            <person name="Dunigan D.D."/>
            <person name="Grigoriev I.V."/>
            <person name="Claverie J.M."/>
            <person name="Van Etten J.L."/>
        </authorList>
    </citation>
    <scope>NUCLEOTIDE SEQUENCE [LARGE SCALE GENOMIC DNA]</scope>
    <source>
        <strain evidence="8 9">NC64A</strain>
    </source>
</reference>
<dbReference type="InterPro" id="IPR008271">
    <property type="entry name" value="Ser/Thr_kinase_AS"/>
</dbReference>
<keyword evidence="3" id="KW-0418">Kinase</keyword>